<dbReference type="EMBL" id="KB742714">
    <property type="protein sequence ID" value="EOB05102.1"/>
    <property type="molecule type" value="Genomic_DNA"/>
</dbReference>
<reference evidence="2" key="1">
    <citation type="journal article" date="2013" name="Nat. Genet.">
        <title>The duck genome and transcriptome provide insight into an avian influenza virus reservoir species.</title>
        <authorList>
            <person name="Huang Y."/>
            <person name="Li Y."/>
            <person name="Burt D.W."/>
            <person name="Chen H."/>
            <person name="Zhang Y."/>
            <person name="Qian W."/>
            <person name="Kim H."/>
            <person name="Gan S."/>
            <person name="Zhao Y."/>
            <person name="Li J."/>
            <person name="Yi K."/>
            <person name="Feng H."/>
            <person name="Zhu P."/>
            <person name="Li B."/>
            <person name="Liu Q."/>
            <person name="Fairley S."/>
            <person name="Magor K.E."/>
            <person name="Du Z."/>
            <person name="Hu X."/>
            <person name="Goodman L."/>
            <person name="Tafer H."/>
            <person name="Vignal A."/>
            <person name="Lee T."/>
            <person name="Kim K.W."/>
            <person name="Sheng Z."/>
            <person name="An Y."/>
            <person name="Searle S."/>
            <person name="Herrero J."/>
            <person name="Groenen M.A."/>
            <person name="Crooijmans R.P."/>
            <person name="Faraut T."/>
            <person name="Cai Q."/>
            <person name="Webster R.G."/>
            <person name="Aldridge J.R."/>
            <person name="Warren W.C."/>
            <person name="Bartschat S."/>
            <person name="Kehr S."/>
            <person name="Marz M."/>
            <person name="Stadler P.F."/>
            <person name="Smith J."/>
            <person name="Kraus R.H."/>
            <person name="Zhao Y."/>
            <person name="Ren L."/>
            <person name="Fei J."/>
            <person name="Morisson M."/>
            <person name="Kaiser P."/>
            <person name="Griffin D.K."/>
            <person name="Rao M."/>
            <person name="Pitel F."/>
            <person name="Wang J."/>
            <person name="Li N."/>
        </authorList>
    </citation>
    <scope>NUCLEOTIDE SEQUENCE [LARGE SCALE GENOMIC DNA]</scope>
</reference>
<dbReference type="AlphaFoldDB" id="R0K5Q9"/>
<dbReference type="Proteomes" id="UP000296049">
    <property type="component" value="Unassembled WGS sequence"/>
</dbReference>
<organism evidence="1 2">
    <name type="scientific">Anas platyrhynchos</name>
    <name type="common">Mallard</name>
    <name type="synonym">Anas boschas</name>
    <dbReference type="NCBI Taxonomy" id="8839"/>
    <lineage>
        <taxon>Eukaryota</taxon>
        <taxon>Metazoa</taxon>
        <taxon>Chordata</taxon>
        <taxon>Craniata</taxon>
        <taxon>Vertebrata</taxon>
        <taxon>Euteleostomi</taxon>
        <taxon>Archelosauria</taxon>
        <taxon>Archosauria</taxon>
        <taxon>Dinosauria</taxon>
        <taxon>Saurischia</taxon>
        <taxon>Theropoda</taxon>
        <taxon>Coelurosauria</taxon>
        <taxon>Aves</taxon>
        <taxon>Neognathae</taxon>
        <taxon>Galloanserae</taxon>
        <taxon>Anseriformes</taxon>
        <taxon>Anatidae</taxon>
        <taxon>Anatinae</taxon>
        <taxon>Anas</taxon>
    </lineage>
</organism>
<evidence type="ECO:0000313" key="1">
    <source>
        <dbReference type="EMBL" id="EOB05102.1"/>
    </source>
</evidence>
<sequence>MADITTGLQAINGLDEIASSQKNGDIVQPDRDIVQHTDLTLCSSTVQAIQHHCQENPHLLIPPCAYKESSGCSENPPLFPHQAQGQHKSAKGAPALRKHFVYFAECLKFSFMKPNFSQQLNSFGTAQLPACDPTRARVEAFACRKQRGEPEQVLAEGIGPEGGGGKRGGTTGTSLLITCYEGPTPPQPCTLVSGFTRPAEEKTYGRRSHTRNPAFFFNQHPSAAVTYRETEINC</sequence>
<name>R0K5Q9_ANAPL</name>
<gene>
    <name evidence="1" type="ORF">Anapl_03510</name>
</gene>
<proteinExistence type="predicted"/>
<keyword evidence="2" id="KW-1185">Reference proteome</keyword>
<accession>R0K5Q9</accession>
<evidence type="ECO:0000313" key="2">
    <source>
        <dbReference type="Proteomes" id="UP000296049"/>
    </source>
</evidence>
<protein>
    <submittedName>
        <fullName evidence="1">Uncharacterized protein</fullName>
    </submittedName>
</protein>